<reference evidence="13 14" key="1">
    <citation type="submission" date="2016-10" db="EMBL/GenBank/DDBJ databases">
        <authorList>
            <person name="de Groot N.N."/>
        </authorList>
    </citation>
    <scope>NUCLEOTIDE SEQUENCE [LARGE SCALE GENOMIC DNA]</scope>
    <source>
        <strain evidence="13 14">BH539</strain>
    </source>
</reference>
<keyword evidence="4 10" id="KW-0479">Metal-binding</keyword>
<evidence type="ECO:0000313" key="14">
    <source>
        <dbReference type="Proteomes" id="UP000198641"/>
    </source>
</evidence>
<keyword evidence="7 10" id="KW-0472">Membrane</keyword>
<dbReference type="PROSITE" id="PS00154">
    <property type="entry name" value="ATPASE_E1_E2"/>
    <property type="match status" value="1"/>
</dbReference>
<dbReference type="PANTHER" id="PTHR48085:SF5">
    <property type="entry name" value="CADMIUM_ZINC-TRANSPORTING ATPASE HMA4-RELATED"/>
    <property type="match status" value="1"/>
</dbReference>
<dbReference type="InterPro" id="IPR023214">
    <property type="entry name" value="HAD_sf"/>
</dbReference>
<keyword evidence="10" id="KW-0547">Nucleotide-binding</keyword>
<dbReference type="FunFam" id="2.70.150.10:FF:000002">
    <property type="entry name" value="Copper-transporting ATPase 1, putative"/>
    <property type="match status" value="1"/>
</dbReference>
<dbReference type="NCBIfam" id="TIGR01525">
    <property type="entry name" value="ATPase-IB_hvy"/>
    <property type="match status" value="1"/>
</dbReference>
<feature type="transmembrane region" description="Helical" evidence="10">
    <location>
        <begin position="414"/>
        <end position="442"/>
    </location>
</feature>
<dbReference type="SUPFAM" id="SSF56784">
    <property type="entry name" value="HAD-like"/>
    <property type="match status" value="1"/>
</dbReference>
<evidence type="ECO:0000256" key="9">
    <source>
        <dbReference type="ARBA" id="ARBA00047308"/>
    </source>
</evidence>
<dbReference type="SUPFAM" id="SSF81653">
    <property type="entry name" value="Calcium ATPase, transduction domain A"/>
    <property type="match status" value="1"/>
</dbReference>
<dbReference type="InterPro" id="IPR036163">
    <property type="entry name" value="HMA_dom_sf"/>
</dbReference>
<dbReference type="SFLD" id="SFLDG00002">
    <property type="entry name" value="C1.7:_P-type_atpase_like"/>
    <property type="match status" value="1"/>
</dbReference>
<feature type="transmembrane region" description="Helical" evidence="10">
    <location>
        <begin position="375"/>
        <end position="394"/>
    </location>
</feature>
<evidence type="ECO:0000256" key="10">
    <source>
        <dbReference type="RuleBase" id="RU362081"/>
    </source>
</evidence>
<evidence type="ECO:0000313" key="13">
    <source>
        <dbReference type="EMBL" id="SDG33957.1"/>
    </source>
</evidence>
<dbReference type="SUPFAM" id="SSF81665">
    <property type="entry name" value="Calcium ATPase, transmembrane domain M"/>
    <property type="match status" value="1"/>
</dbReference>
<dbReference type="InterPro" id="IPR044492">
    <property type="entry name" value="P_typ_ATPase_HD_dom"/>
</dbReference>
<organism evidence="13 14">
    <name type="scientific">Onishia taeanensis</name>
    <dbReference type="NCBI Taxonomy" id="284577"/>
    <lineage>
        <taxon>Bacteria</taxon>
        <taxon>Pseudomonadati</taxon>
        <taxon>Pseudomonadota</taxon>
        <taxon>Gammaproteobacteria</taxon>
        <taxon>Oceanospirillales</taxon>
        <taxon>Halomonadaceae</taxon>
        <taxon>Onishia</taxon>
    </lineage>
</organism>
<name>A0A1G7TF18_9GAMM</name>
<dbReference type="InterPro" id="IPR027256">
    <property type="entry name" value="P-typ_ATPase_IB"/>
</dbReference>
<keyword evidence="5" id="KW-1278">Translocase</keyword>
<evidence type="ECO:0000256" key="3">
    <source>
        <dbReference type="ARBA" id="ARBA00022692"/>
    </source>
</evidence>
<dbReference type="PRINTS" id="PR00119">
    <property type="entry name" value="CATATPASE"/>
</dbReference>
<dbReference type="Gene3D" id="2.70.150.10">
    <property type="entry name" value="Calcium-transporting ATPase, cytoplasmic transduction domain A"/>
    <property type="match status" value="1"/>
</dbReference>
<evidence type="ECO:0000259" key="12">
    <source>
        <dbReference type="Pfam" id="PF00122"/>
    </source>
</evidence>
<feature type="compositionally biased region" description="Basic and acidic residues" evidence="11">
    <location>
        <begin position="1"/>
        <end position="13"/>
    </location>
</feature>
<dbReference type="OrthoDB" id="9814270at2"/>
<dbReference type="EC" id="7.2.2.12" evidence="8"/>
<evidence type="ECO:0000256" key="5">
    <source>
        <dbReference type="ARBA" id="ARBA00022967"/>
    </source>
</evidence>
<dbReference type="Gene3D" id="3.40.1110.10">
    <property type="entry name" value="Calcium-transporting ATPase, cytoplasmic domain N"/>
    <property type="match status" value="1"/>
</dbReference>
<dbReference type="InterPro" id="IPR036412">
    <property type="entry name" value="HAD-like_sf"/>
</dbReference>
<dbReference type="InterPro" id="IPR001757">
    <property type="entry name" value="P_typ_ATPase"/>
</dbReference>
<dbReference type="GO" id="GO:0016463">
    <property type="term" value="F:P-type zinc transporter activity"/>
    <property type="evidence" value="ECO:0007669"/>
    <property type="project" value="UniProtKB-EC"/>
</dbReference>
<dbReference type="InterPro" id="IPR018303">
    <property type="entry name" value="ATPase_P-typ_P_site"/>
</dbReference>
<dbReference type="PANTHER" id="PTHR48085">
    <property type="entry name" value="CADMIUM/ZINC-TRANSPORTING ATPASE HMA2-RELATED"/>
    <property type="match status" value="1"/>
</dbReference>
<evidence type="ECO:0000256" key="11">
    <source>
        <dbReference type="SAM" id="MobiDB-lite"/>
    </source>
</evidence>
<dbReference type="GO" id="GO:0005524">
    <property type="term" value="F:ATP binding"/>
    <property type="evidence" value="ECO:0007669"/>
    <property type="project" value="UniProtKB-UniRule"/>
</dbReference>
<dbReference type="Pfam" id="PF00702">
    <property type="entry name" value="Hydrolase"/>
    <property type="match status" value="1"/>
</dbReference>
<evidence type="ECO:0000256" key="2">
    <source>
        <dbReference type="ARBA" id="ARBA00006024"/>
    </source>
</evidence>
<dbReference type="InterPro" id="IPR059000">
    <property type="entry name" value="ATPase_P-type_domA"/>
</dbReference>
<dbReference type="SFLD" id="SFLDS00003">
    <property type="entry name" value="Haloacid_Dehalogenase"/>
    <property type="match status" value="1"/>
</dbReference>
<dbReference type="NCBIfam" id="TIGR01494">
    <property type="entry name" value="ATPase_P-type"/>
    <property type="match status" value="2"/>
</dbReference>
<comment type="subcellular location">
    <subcellularLocation>
        <location evidence="10">Cell membrane</location>
    </subcellularLocation>
    <subcellularLocation>
        <location evidence="1">Membrane</location>
    </subcellularLocation>
</comment>
<keyword evidence="6 10" id="KW-1133">Transmembrane helix</keyword>
<dbReference type="Proteomes" id="UP000198641">
    <property type="component" value="Unassembled WGS sequence"/>
</dbReference>
<dbReference type="GO" id="GO:0015086">
    <property type="term" value="F:cadmium ion transmembrane transporter activity"/>
    <property type="evidence" value="ECO:0007669"/>
    <property type="project" value="TreeGrafter"/>
</dbReference>
<proteinExistence type="inferred from homology"/>
<dbReference type="InterPro" id="IPR008250">
    <property type="entry name" value="ATPase_P-typ_transduc_dom_A_sf"/>
</dbReference>
<gene>
    <name evidence="13" type="ORF">SAMN05216571_11045</name>
</gene>
<keyword evidence="14" id="KW-1185">Reference proteome</keyword>
<feature type="transmembrane region" description="Helical" evidence="10">
    <location>
        <begin position="173"/>
        <end position="193"/>
    </location>
</feature>
<keyword evidence="10" id="KW-1003">Cell membrane</keyword>
<dbReference type="InterPro" id="IPR023299">
    <property type="entry name" value="ATPase_P-typ_cyto_dom_N"/>
</dbReference>
<feature type="compositionally biased region" description="Basic residues" evidence="11">
    <location>
        <begin position="18"/>
        <end position="32"/>
    </location>
</feature>
<dbReference type="AlphaFoldDB" id="A0A1G7TF18"/>
<dbReference type="Gene3D" id="3.40.50.1000">
    <property type="entry name" value="HAD superfamily/HAD-like"/>
    <property type="match status" value="1"/>
</dbReference>
<feature type="transmembrane region" description="Helical" evidence="10">
    <location>
        <begin position="729"/>
        <end position="749"/>
    </location>
</feature>
<dbReference type="InterPro" id="IPR051014">
    <property type="entry name" value="Cation_Transport_ATPase_IB"/>
</dbReference>
<evidence type="ECO:0000256" key="4">
    <source>
        <dbReference type="ARBA" id="ARBA00022723"/>
    </source>
</evidence>
<feature type="region of interest" description="Disordered" evidence="11">
    <location>
        <begin position="305"/>
        <end position="324"/>
    </location>
</feature>
<keyword evidence="10" id="KW-0067">ATP-binding</keyword>
<feature type="region of interest" description="Disordered" evidence="11">
    <location>
        <begin position="1"/>
        <end position="60"/>
    </location>
</feature>
<sequence length="792" mass="83730">MPSDHTYEHDHQPAHGRSQNRSHQHDHQHHSAPSHGHAAGGCCGAPTADQVSKKPPSAPQGATTLRLRIEEMDCPTEEALLRKALAQAPGVVALDFDLMARVLSIHHMDGDPDALAARVSELGMTPQPLDADGTAEGSQAVPESFSARWGKLLVATALALGAELAGWTSAAAATWLSALLALAAIGLVGLPTWRKGWVALRHRSLNINALMSVAVTGAMLIGHWSEAAMVMVLFTLAERIEAHSLDRARRAIRDLLDTAPDKARCQMPNGEWKTVAADAVAVGQVIRVLPGERLPLDGEIIRGQPTLDESPITGESLPRDKGPGETVFAGTINRQGDVDYRTTRPSNDTTLARIIHAVEEAQASRAPTQRFIDRFAAYYTPAVLIIAVLTALAWPLLGVLTSMQVTWLEGIYRALVLLVIACPCALVISTPVTIVSGLSAAARSGILIKGGRFLEQGRALRWLALDKTGTLTQGQPRLTHWSAVDDDPNDQPSSGPADTNRARFACQAASLAARSTHPVSRAIHAELADYAGEQAVDAFRERPGMGVEGELAGASLWLGNRRLLAERGLKSDALEARLETLERQGGSVVMLGDTTRVLALFAVQDPLKPTSLSAIGKLHELGVRTLMLSGDNRHTVAAIAAEAGIDEARGELLPEDKLAAIEAHAKDGVTGMVGDGINDAPALARADIGFAMGAAGSDVAIETADVALMDDDLGKLSTFLKLSRATRAVLMQNVAIALGLKAVFMALAFSGHATLWMAVFADMGASLLVVANGLRLLHAGHRPSLTAAPAGQ</sequence>
<comment type="similarity">
    <text evidence="2 10">Belongs to the cation transport ATPase (P-type) (TC 3.A.3) family. Type IB subfamily.</text>
</comment>
<dbReference type="GO" id="GO:0046872">
    <property type="term" value="F:metal ion binding"/>
    <property type="evidence" value="ECO:0007669"/>
    <property type="project" value="UniProtKB-KW"/>
</dbReference>
<dbReference type="Gene3D" id="3.30.70.100">
    <property type="match status" value="1"/>
</dbReference>
<dbReference type="PRINTS" id="PR00941">
    <property type="entry name" value="CDATPASE"/>
</dbReference>
<dbReference type="SFLD" id="SFLDF00027">
    <property type="entry name" value="p-type_atpase"/>
    <property type="match status" value="1"/>
</dbReference>
<dbReference type="GO" id="GO:0005886">
    <property type="term" value="C:plasma membrane"/>
    <property type="evidence" value="ECO:0007669"/>
    <property type="project" value="UniProtKB-SubCell"/>
</dbReference>
<accession>A0A1G7TF18</accession>
<dbReference type="Pfam" id="PF00122">
    <property type="entry name" value="E1-E2_ATPase"/>
    <property type="match status" value="1"/>
</dbReference>
<evidence type="ECO:0000256" key="8">
    <source>
        <dbReference type="ARBA" id="ARBA00039097"/>
    </source>
</evidence>
<dbReference type="EMBL" id="FNCI01000010">
    <property type="protein sequence ID" value="SDG33957.1"/>
    <property type="molecule type" value="Genomic_DNA"/>
</dbReference>
<dbReference type="SUPFAM" id="SSF55008">
    <property type="entry name" value="HMA, heavy metal-associated domain"/>
    <property type="match status" value="1"/>
</dbReference>
<feature type="domain" description="P-type ATPase A" evidence="12">
    <location>
        <begin position="259"/>
        <end position="359"/>
    </location>
</feature>
<comment type="catalytic activity">
    <reaction evidence="9">
        <text>Zn(2+)(in) + ATP + H2O = Zn(2+)(out) + ADP + phosphate + H(+)</text>
        <dbReference type="Rhea" id="RHEA:20621"/>
        <dbReference type="ChEBI" id="CHEBI:15377"/>
        <dbReference type="ChEBI" id="CHEBI:15378"/>
        <dbReference type="ChEBI" id="CHEBI:29105"/>
        <dbReference type="ChEBI" id="CHEBI:30616"/>
        <dbReference type="ChEBI" id="CHEBI:43474"/>
        <dbReference type="ChEBI" id="CHEBI:456216"/>
        <dbReference type="EC" id="7.2.2.12"/>
    </reaction>
</comment>
<evidence type="ECO:0000256" key="7">
    <source>
        <dbReference type="ARBA" id="ARBA00023136"/>
    </source>
</evidence>
<feature type="region of interest" description="Disordered" evidence="11">
    <location>
        <begin position="476"/>
        <end position="499"/>
    </location>
</feature>
<dbReference type="GO" id="GO:0016887">
    <property type="term" value="F:ATP hydrolysis activity"/>
    <property type="evidence" value="ECO:0007669"/>
    <property type="project" value="InterPro"/>
</dbReference>
<evidence type="ECO:0000256" key="6">
    <source>
        <dbReference type="ARBA" id="ARBA00022989"/>
    </source>
</evidence>
<evidence type="ECO:0000256" key="1">
    <source>
        <dbReference type="ARBA" id="ARBA00004370"/>
    </source>
</evidence>
<keyword evidence="3 10" id="KW-0812">Transmembrane</keyword>
<dbReference type="InterPro" id="IPR023298">
    <property type="entry name" value="ATPase_P-typ_TM_dom_sf"/>
</dbReference>
<protein>
    <recommendedName>
        <fullName evidence="8">P-type Zn(2+) transporter</fullName>
        <ecNumber evidence="8">7.2.2.12</ecNumber>
    </recommendedName>
</protein>
<dbReference type="STRING" id="284577.SAMN05216571_11045"/>